<feature type="region of interest" description="Disordered" evidence="8">
    <location>
        <begin position="1377"/>
        <end position="1447"/>
    </location>
</feature>
<dbReference type="PANTHER" id="PTHR21608">
    <property type="entry name" value="KINESIN-LIKE PROTEIN CG14535"/>
    <property type="match status" value="1"/>
</dbReference>
<comment type="similarity">
    <text evidence="7">Belongs to the TRAFAC class myosin-kinesin ATPase superfamily. Kinesin family.</text>
</comment>
<feature type="compositionally biased region" description="Polar residues" evidence="8">
    <location>
        <begin position="1423"/>
        <end position="1441"/>
    </location>
</feature>
<dbReference type="Gene3D" id="3.40.850.10">
    <property type="entry name" value="Kinesin motor domain"/>
    <property type="match status" value="1"/>
</dbReference>
<evidence type="ECO:0000256" key="5">
    <source>
        <dbReference type="ARBA" id="ARBA00022840"/>
    </source>
</evidence>
<feature type="region of interest" description="Disordered" evidence="8">
    <location>
        <begin position="942"/>
        <end position="1031"/>
    </location>
</feature>
<comment type="subcellular location">
    <subcellularLocation>
        <location evidence="1">Cytoplasm</location>
        <location evidence="1">Cytoskeleton</location>
    </subcellularLocation>
</comment>
<gene>
    <name evidence="10" type="primary">Kif26b</name>
    <name evidence="10" type="ORF">TNIN_385571</name>
</gene>
<dbReference type="PRINTS" id="PR00380">
    <property type="entry name" value="KINESINHEAVY"/>
</dbReference>
<feature type="compositionally biased region" description="Basic residues" evidence="8">
    <location>
        <begin position="1737"/>
        <end position="1755"/>
    </location>
</feature>
<evidence type="ECO:0000256" key="2">
    <source>
        <dbReference type="ARBA" id="ARBA00022490"/>
    </source>
</evidence>
<feature type="region of interest" description="Disordered" evidence="8">
    <location>
        <begin position="64"/>
        <end position="120"/>
    </location>
</feature>
<keyword evidence="2" id="KW-0963">Cytoplasm</keyword>
<evidence type="ECO:0000259" key="9">
    <source>
        <dbReference type="PROSITE" id="PS50067"/>
    </source>
</evidence>
<evidence type="ECO:0000313" key="11">
    <source>
        <dbReference type="Proteomes" id="UP000886998"/>
    </source>
</evidence>
<evidence type="ECO:0000256" key="6">
    <source>
        <dbReference type="ARBA" id="ARBA00023212"/>
    </source>
</evidence>
<name>A0A8X7BRM1_9ARAC</name>
<feature type="compositionally biased region" description="Low complexity" evidence="8">
    <location>
        <begin position="787"/>
        <end position="797"/>
    </location>
</feature>
<feature type="compositionally biased region" description="Polar residues" evidence="8">
    <location>
        <begin position="1699"/>
        <end position="1708"/>
    </location>
</feature>
<evidence type="ECO:0000256" key="3">
    <source>
        <dbReference type="ARBA" id="ARBA00022701"/>
    </source>
</evidence>
<keyword evidence="4 7" id="KW-0547">Nucleotide-binding</keyword>
<dbReference type="GO" id="GO:0005874">
    <property type="term" value="C:microtubule"/>
    <property type="evidence" value="ECO:0007669"/>
    <property type="project" value="UniProtKB-KW"/>
</dbReference>
<keyword evidence="3" id="KW-0493">Microtubule</keyword>
<dbReference type="InterPro" id="IPR027417">
    <property type="entry name" value="P-loop_NTPase"/>
</dbReference>
<proteinExistence type="inferred from homology"/>
<dbReference type="PROSITE" id="PS50067">
    <property type="entry name" value="KINESIN_MOTOR_2"/>
    <property type="match status" value="1"/>
</dbReference>
<feature type="region of interest" description="Disordered" evidence="8">
    <location>
        <begin position="658"/>
        <end position="767"/>
    </location>
</feature>
<evidence type="ECO:0000256" key="7">
    <source>
        <dbReference type="PROSITE-ProRule" id="PRU00283"/>
    </source>
</evidence>
<sequence>MSRPNRGGPSSSSTSTNGATGGGGTGIPVPVVQQAQQYLEENIKAWMEPTPPTQSREDILPLPLVNTTSPAEPHSAYHHPPSHARMPSTSSSSQSSAALGRLVQPPRVPPLTSPSSGYSEHSDPYFALTGGDRAVILASSKHFPHSLSFGGCSQHSLLQGTSYSSPCGNAPFGVTQPSAAASFFARAAQRLNLSAKKKKRDPERPVFRTNFRDIIKTHPPPVPPGLLRITGRKEVTGVGKVKVMLRMCPSLEGGGAEASYMTIDSRKKQVTLYDPTVCGQDTPGERHGGVAAPKMFAFDAIFSPDDNQAEVCSSSLCDVITSVVGGSDGCLFVYGHSKLGKTNTMIGNSNSVQELGVIPCAIWWLFRAINEHKHRTGARFSVRVSAVEVSGKIEELRDLLADYAAGTEGSGSAPGVYLRDDPVFGSQLMNQSELRAPTAERAAFLLDAAVAARTAESDEDAKNAHFLFTLHVYQYRVEKGGRGGVAGGRSRLHLFDLGSCEKTTKSRDGGSGSCLSLSALGNVILALFNGQKHVPYKDSKLTQLLREAMGSVMCRVAMIAHVSSTPSRYPETLATLQLASRIHRLRRKKLKFATSSELGPIGDEKGVCRPFVRIHAVGEDGAVKSGSSDQDYTSSSEQSCDTVIFVGSARSSPLAICDRRNSQPMSPLAKENQSTSTTQAGGSSKKQITTKSHHSDKPSSSSGTNSANNTSTGKQPKTEYVSKSALNEQIRTSAVASPKKKSVCSSPYSSPKHQKLADSSDSPKMSPKLSKYVMMDYSSDLKKSKGSTDSISKSSPSRNQKISSSDVHQKTVSANTMTGSPQSQRKSKRSHKQDAAQQQQQQQQQIYLQQQQAAESAMKLLTKEPKPTSDETWIDGPRFTKPKFDSRTLHQLQKEKWVDGPGMYGYMDVQKETMIRKWVEDHSRVVTEAERKKEVWIDFPPRKDEKSSTAVKSIPSEAADKHGSPHTSEKAKKESRSKHADQVAHQSSAESEKHHYAKPSVVTSKDPQRQSANDSANKIVNIPKDKEANGYKPKVAHQMVTDLDNSINGNLSELLGHSDNCSSQSSSGSVDFNDNNSEFSEGNRCMSNSNLYLEDKDGCMLLTDNGQGDSVVMADSSIQVTEEDIFSTCGWPREALMDNQHFSDTDSFEDVEHPLHALSADDLNLASSFTDSRAASVDFDTLSVPEGWTADSHIDPDLTRRLLRGGSLPHSSHTSLPRNLNSNEDLRVKNNLLASKLERLANLRQMIERSNKPETWKAPVMPTNLSNFCSTENRFPFVTKLHHSADSSLEELRENDVNSIRSEPAELDIENFEFQFNVKPMNGLRLEAFYNKIHKVPLFPDCYSQFGKPTQVVPPNIKQSKYSKVPTDDLESLKSLKRQINEKDISENSPGKTRHRWSSSGLSSQKKNAGSSQSLEKGDEFSRTQTATENSSSAEKNSTKPATDAVQIQPVLRTASVEKVHSLTEIIQEQRCRVYSEGPSSTPVAFHSTKYLSQRTSKSRIIAEHSTYITKPPEAPDLRHDIPLIKQHQRKKGSPKLSPRNFLGSYRNSQSKQMKQYSQYNYPSVSDLNNEAETSGRLSPSVSWTTSHASTSQIVTEAPMQSPGNKSQILIRSTSTPTNPFVTSIPSPRGDVVLGAESYSYISTATPTITTLTPTSAMSKKEAKWAARQSSSGHGSDSSVISTDIKETKELLGKLAKTPQFSGTSSGYESMPRDSEGTPLSSSSQESGSEVGARKEARGRKGTRKKAQGSSKRSRSVPARPPVNTSSPTWQQQQQQQALASPISRQQIRGRLVRDLHDPTLWKSEEDVCCTSLLCCRLLDFY</sequence>
<reference evidence="10" key="1">
    <citation type="submission" date="2020-08" db="EMBL/GenBank/DDBJ databases">
        <title>Multicomponent nature underlies the extraordinary mechanical properties of spider dragline silk.</title>
        <authorList>
            <person name="Kono N."/>
            <person name="Nakamura H."/>
            <person name="Mori M."/>
            <person name="Yoshida Y."/>
            <person name="Ohtoshi R."/>
            <person name="Malay A.D."/>
            <person name="Moran D.A.P."/>
            <person name="Tomita M."/>
            <person name="Numata K."/>
            <person name="Arakawa K."/>
        </authorList>
    </citation>
    <scope>NUCLEOTIDE SEQUENCE</scope>
</reference>
<feature type="binding site" evidence="7">
    <location>
        <begin position="335"/>
        <end position="342"/>
    </location>
    <ligand>
        <name>ATP</name>
        <dbReference type="ChEBI" id="CHEBI:30616"/>
    </ligand>
</feature>
<feature type="compositionally biased region" description="Basic and acidic residues" evidence="8">
    <location>
        <begin position="1377"/>
        <end position="1386"/>
    </location>
</feature>
<feature type="compositionally biased region" description="Polar residues" evidence="8">
    <location>
        <begin position="724"/>
        <end position="735"/>
    </location>
</feature>
<dbReference type="GO" id="GO:0005524">
    <property type="term" value="F:ATP binding"/>
    <property type="evidence" value="ECO:0007669"/>
    <property type="project" value="UniProtKB-UniRule"/>
</dbReference>
<evidence type="ECO:0000313" key="10">
    <source>
        <dbReference type="EMBL" id="GFY39664.1"/>
    </source>
</evidence>
<keyword evidence="7" id="KW-0505">Motor protein</keyword>
<dbReference type="OrthoDB" id="6424917at2759"/>
<feature type="compositionally biased region" description="Low complexity" evidence="8">
    <location>
        <begin position="835"/>
        <end position="851"/>
    </location>
</feature>
<dbReference type="SUPFAM" id="SSF52540">
    <property type="entry name" value="P-loop containing nucleoside triphosphate hydrolases"/>
    <property type="match status" value="1"/>
</dbReference>
<keyword evidence="5 7" id="KW-0067">ATP-binding</keyword>
<dbReference type="FunFam" id="3.40.850.10:FF:000147">
    <property type="entry name" value="kinesin-like protein CG14535"/>
    <property type="match status" value="1"/>
</dbReference>
<dbReference type="InterPro" id="IPR036961">
    <property type="entry name" value="Kinesin_motor_dom_sf"/>
</dbReference>
<comment type="caution">
    <text evidence="10">The sequence shown here is derived from an EMBL/GenBank/DDBJ whole genome shotgun (WGS) entry which is preliminary data.</text>
</comment>
<feature type="compositionally biased region" description="Polar residues" evidence="8">
    <location>
        <begin position="1001"/>
        <end position="1018"/>
    </location>
</feature>
<feature type="compositionally biased region" description="Low complexity" evidence="8">
    <location>
        <begin position="673"/>
        <end position="684"/>
    </location>
</feature>
<feature type="compositionally biased region" description="Polar residues" evidence="8">
    <location>
        <begin position="1398"/>
        <end position="1415"/>
    </location>
</feature>
<dbReference type="PANTHER" id="PTHR21608:SF7">
    <property type="entry name" value="KINESIN-LIKE PROTEIN CG14535"/>
    <property type="match status" value="1"/>
</dbReference>
<feature type="domain" description="Kinesin motor" evidence="9">
    <location>
        <begin position="240"/>
        <end position="585"/>
    </location>
</feature>
<keyword evidence="6" id="KW-0206">Cytoskeleton</keyword>
<dbReference type="InterPro" id="IPR027640">
    <property type="entry name" value="Kinesin-like_fam"/>
</dbReference>
<evidence type="ECO:0000256" key="1">
    <source>
        <dbReference type="ARBA" id="ARBA00004245"/>
    </source>
</evidence>
<feature type="region of interest" description="Disordered" evidence="8">
    <location>
        <begin position="1565"/>
        <end position="1584"/>
    </location>
</feature>
<keyword evidence="11" id="KW-1185">Reference proteome</keyword>
<evidence type="ECO:0000256" key="4">
    <source>
        <dbReference type="ARBA" id="ARBA00022741"/>
    </source>
</evidence>
<feature type="compositionally biased region" description="Polar residues" evidence="8">
    <location>
        <begin position="798"/>
        <end position="824"/>
    </location>
</feature>
<feature type="compositionally biased region" description="Low complexity" evidence="8">
    <location>
        <begin position="1"/>
        <end position="18"/>
    </location>
</feature>
<dbReference type="EMBL" id="BMAV01001486">
    <property type="protein sequence ID" value="GFY39664.1"/>
    <property type="molecule type" value="Genomic_DNA"/>
</dbReference>
<dbReference type="InterPro" id="IPR001752">
    <property type="entry name" value="Kinesin_motor_dom"/>
</dbReference>
<feature type="compositionally biased region" description="Low complexity" evidence="8">
    <location>
        <begin position="1717"/>
        <end position="1731"/>
    </location>
</feature>
<feature type="region of interest" description="Disordered" evidence="8">
    <location>
        <begin position="780"/>
        <end position="851"/>
    </location>
</feature>
<protein>
    <submittedName>
        <fullName evidence="10">Kinesin-like protein KIF26B</fullName>
    </submittedName>
</protein>
<dbReference type="GO" id="GO:0003777">
    <property type="term" value="F:microtubule motor activity"/>
    <property type="evidence" value="ECO:0007669"/>
    <property type="project" value="InterPro"/>
</dbReference>
<dbReference type="GO" id="GO:0008017">
    <property type="term" value="F:microtubule binding"/>
    <property type="evidence" value="ECO:0007669"/>
    <property type="project" value="InterPro"/>
</dbReference>
<feature type="compositionally biased region" description="Basic and acidic residues" evidence="8">
    <location>
        <begin position="958"/>
        <end position="982"/>
    </location>
</feature>
<feature type="region of interest" description="Disordered" evidence="8">
    <location>
        <begin position="1693"/>
        <end position="1784"/>
    </location>
</feature>
<dbReference type="Pfam" id="PF00225">
    <property type="entry name" value="Kinesin"/>
    <property type="match status" value="1"/>
</dbReference>
<feature type="region of interest" description="Disordered" evidence="8">
    <location>
        <begin position="1"/>
        <end position="34"/>
    </location>
</feature>
<accession>A0A8X7BRM1</accession>
<dbReference type="GO" id="GO:0007018">
    <property type="term" value="P:microtubule-based movement"/>
    <property type="evidence" value="ECO:0007669"/>
    <property type="project" value="InterPro"/>
</dbReference>
<feature type="region of interest" description="Disordered" evidence="8">
    <location>
        <begin position="1526"/>
        <end position="1556"/>
    </location>
</feature>
<feature type="compositionally biased region" description="Low complexity" evidence="8">
    <location>
        <begin position="698"/>
        <end position="713"/>
    </location>
</feature>
<organism evidence="10 11">
    <name type="scientific">Trichonephila inaurata madagascariensis</name>
    <dbReference type="NCBI Taxonomy" id="2747483"/>
    <lineage>
        <taxon>Eukaryota</taxon>
        <taxon>Metazoa</taxon>
        <taxon>Ecdysozoa</taxon>
        <taxon>Arthropoda</taxon>
        <taxon>Chelicerata</taxon>
        <taxon>Arachnida</taxon>
        <taxon>Araneae</taxon>
        <taxon>Araneomorphae</taxon>
        <taxon>Entelegynae</taxon>
        <taxon>Araneoidea</taxon>
        <taxon>Nephilidae</taxon>
        <taxon>Trichonephila</taxon>
        <taxon>Trichonephila inaurata</taxon>
    </lineage>
</organism>
<dbReference type="Proteomes" id="UP000886998">
    <property type="component" value="Unassembled WGS sequence"/>
</dbReference>
<evidence type="ECO:0000256" key="8">
    <source>
        <dbReference type="SAM" id="MobiDB-lite"/>
    </source>
</evidence>
<dbReference type="SMART" id="SM00129">
    <property type="entry name" value="KISc"/>
    <property type="match status" value="1"/>
</dbReference>
<feature type="compositionally biased region" description="Polar residues" evidence="8">
    <location>
        <begin position="743"/>
        <end position="763"/>
    </location>
</feature>